<evidence type="ECO:0000313" key="4">
    <source>
        <dbReference type="Proteomes" id="UP000093954"/>
    </source>
</evidence>
<dbReference type="AlphaFoldDB" id="A0A1A6B364"/>
<dbReference type="CDD" id="cd00093">
    <property type="entry name" value="HTH_XRE"/>
    <property type="match status" value="1"/>
</dbReference>
<dbReference type="PANTHER" id="PTHR46558:SF11">
    <property type="entry name" value="HTH-TYPE TRANSCRIPTIONAL REGULATOR XRE"/>
    <property type="match status" value="1"/>
</dbReference>
<comment type="caution">
    <text evidence="3">The sequence shown here is derived from an EMBL/GenBank/DDBJ whole genome shotgun (WGS) entry which is preliminary data.</text>
</comment>
<keyword evidence="4" id="KW-1185">Reference proteome</keyword>
<sequence length="144" mass="16860">MKNYTLGNRIRNLREEKSISQLELAKILNIGNTTLSQYESDKRVPSDTVKKKIAEYFGISLDYLMGLTDTKEPKINIPQEYSDKYKVTKKDIEQHNEVIKHAQAFMMDDEVGEEDKEKLVTVINKLYWDAKAKNKEKFGRKKKK</sequence>
<dbReference type="PATRIC" id="fig|1353534.3.peg.234"/>
<keyword evidence="1" id="KW-0238">DNA-binding</keyword>
<dbReference type="InterPro" id="IPR001387">
    <property type="entry name" value="Cro/C1-type_HTH"/>
</dbReference>
<name>A0A1A6B364_9CLOT</name>
<dbReference type="SMART" id="SM00530">
    <property type="entry name" value="HTH_XRE"/>
    <property type="match status" value="1"/>
</dbReference>
<reference evidence="3 4" key="1">
    <citation type="journal article" date="2012" name="Front. Microbiol.">
        <title>Draft Genome Sequence of the Virulent Strain 01-B526 of the Fish Pathogen Aeromonas salmonicida.</title>
        <authorList>
            <person name="Charette S.J."/>
            <person name="Brochu F."/>
            <person name="Boyle B."/>
            <person name="Filion G."/>
            <person name="Tanaka K.H."/>
            <person name="Derome N."/>
        </authorList>
    </citation>
    <scope>NUCLEOTIDE SEQUENCE [LARGE SCALE GENOMIC DNA]</scope>
    <source>
        <strain evidence="3 4">P11</strain>
    </source>
</reference>
<dbReference type="Gene3D" id="1.10.260.40">
    <property type="entry name" value="lambda repressor-like DNA-binding domains"/>
    <property type="match status" value="1"/>
</dbReference>
<evidence type="ECO:0000259" key="2">
    <source>
        <dbReference type="PROSITE" id="PS50943"/>
    </source>
</evidence>
<feature type="domain" description="HTH cro/C1-type" evidence="2">
    <location>
        <begin position="10"/>
        <end position="64"/>
    </location>
</feature>
<accession>A0A1A6B364</accession>
<dbReference type="PROSITE" id="PS50943">
    <property type="entry name" value="HTH_CROC1"/>
    <property type="match status" value="1"/>
</dbReference>
<evidence type="ECO:0000256" key="1">
    <source>
        <dbReference type="ARBA" id="ARBA00023125"/>
    </source>
</evidence>
<dbReference type="GO" id="GO:0003677">
    <property type="term" value="F:DNA binding"/>
    <property type="evidence" value="ECO:0007669"/>
    <property type="project" value="UniProtKB-KW"/>
</dbReference>
<dbReference type="PANTHER" id="PTHR46558">
    <property type="entry name" value="TRACRIPTIONAL REGULATORY PROTEIN-RELATED-RELATED"/>
    <property type="match status" value="1"/>
</dbReference>
<evidence type="ECO:0000313" key="3">
    <source>
        <dbReference type="EMBL" id="OBR96718.1"/>
    </source>
</evidence>
<dbReference type="InterPro" id="IPR010982">
    <property type="entry name" value="Lambda_DNA-bd_dom_sf"/>
</dbReference>
<gene>
    <name evidence="3" type="primary">immR_1</name>
    <name evidence="3" type="ORF">CLRAG_02260</name>
</gene>
<dbReference type="SUPFAM" id="SSF47413">
    <property type="entry name" value="lambda repressor-like DNA-binding domains"/>
    <property type="match status" value="1"/>
</dbReference>
<protein>
    <submittedName>
        <fullName evidence="3">HTH-type transcriptional regulator ImmR</fullName>
    </submittedName>
</protein>
<dbReference type="Pfam" id="PF01381">
    <property type="entry name" value="HTH_3"/>
    <property type="match status" value="1"/>
</dbReference>
<proteinExistence type="predicted"/>
<dbReference type="RefSeq" id="WP_065076681.1">
    <property type="nucleotide sequence ID" value="NZ_LROS01000003.1"/>
</dbReference>
<dbReference type="Proteomes" id="UP000093954">
    <property type="component" value="Unassembled WGS sequence"/>
</dbReference>
<dbReference type="EMBL" id="LROS01000003">
    <property type="protein sequence ID" value="OBR96718.1"/>
    <property type="molecule type" value="Genomic_DNA"/>
</dbReference>
<organism evidence="3 4">
    <name type="scientific">Clostridium ragsdalei P11</name>
    <dbReference type="NCBI Taxonomy" id="1353534"/>
    <lineage>
        <taxon>Bacteria</taxon>
        <taxon>Bacillati</taxon>
        <taxon>Bacillota</taxon>
        <taxon>Clostridia</taxon>
        <taxon>Eubacteriales</taxon>
        <taxon>Clostridiaceae</taxon>
        <taxon>Clostridium</taxon>
    </lineage>
</organism>